<protein>
    <submittedName>
        <fullName evidence="7">Uncharacterized protein</fullName>
    </submittedName>
</protein>
<evidence type="ECO:0000256" key="3">
    <source>
        <dbReference type="ARBA" id="ARBA00022898"/>
    </source>
</evidence>
<proteinExistence type="inferred from homology"/>
<dbReference type="PANTHER" id="PTHR43795:SF20">
    <property type="entry name" value="TRYPTOPHAN AMINOTRANSFERASE-RELATED PROTEIN 3"/>
    <property type="match status" value="1"/>
</dbReference>
<dbReference type="Pfam" id="PF04864">
    <property type="entry name" value="Alliinase_C"/>
    <property type="match status" value="2"/>
</dbReference>
<keyword evidence="4" id="KW-0472">Membrane</keyword>
<accession>A0A8J5GKA4</accession>
<dbReference type="Gene3D" id="3.90.1150.10">
    <property type="entry name" value="Aspartate Aminotransferase, domain 1"/>
    <property type="match status" value="1"/>
</dbReference>
<dbReference type="Gene3D" id="2.10.25.30">
    <property type="entry name" value="EGF-like, alliinase"/>
    <property type="match status" value="1"/>
</dbReference>
<feature type="domain" description="Alliinase C-terminal" evidence="6">
    <location>
        <begin position="115"/>
        <end position="222"/>
    </location>
</feature>
<dbReference type="Pfam" id="PF04863">
    <property type="entry name" value="EGF_alliinase"/>
    <property type="match status" value="1"/>
</dbReference>
<dbReference type="Gene3D" id="3.40.640.10">
    <property type="entry name" value="Type I PLP-dependent aspartate aminotransferase-like (Major domain)"/>
    <property type="match status" value="1"/>
</dbReference>
<dbReference type="InterPro" id="IPR050478">
    <property type="entry name" value="Ethylene_sulfur-biosynth"/>
</dbReference>
<dbReference type="Proteomes" id="UP000734854">
    <property type="component" value="Unassembled WGS sequence"/>
</dbReference>
<sequence>MTPEQACHQPPSLCSLLRRLPLLILPFSLLLNLLLLFPPPVTRNTPPGIEPHRLQLLTWTHDAAAEAEAVAAVNCSGHGRAFLDGLIASDGRSSCECNTCYRGRDCSLLLPNCAADADSGDPLFLEPYWQQHAALSAVVVSGWHRMSYRTNGDNFISLQLETHLRLLHEAVGNAVTDGKFIVFGSGSTQLFNALIRSLSPDNDSSSSSLSNVVASAPYYPVSQCVSNPTHALNDDTSRGDFLTFIYQLLLCLQMYKAQTDLLDGREFEWEGLTSDWANASSSPSPSANFIEFVTSPNNPEGTLKRPVLPGSTVIHDHAYYWPHYSAIPAPSDEDIMVFTDSKLSGHASSRFGWVVIKDKGVYQKLNRYLQLNSMGVSRDTQLRVLKLVKVIIAKVKKQDDIFDFGYTTLSERWSKLNKILSSSTRFSLQKLPPQYCSYFNKIRDPSPAFGWVKCEREEDKDCAAVLLKAGIISRTGIIFEAGSRYTRLSLIKTEDDMDLLLQRFESLVSQEEPAVLVAS</sequence>
<dbReference type="InterPro" id="IPR006948">
    <property type="entry name" value="Alliinase_C"/>
</dbReference>
<dbReference type="InterPro" id="IPR015424">
    <property type="entry name" value="PyrdxlP-dep_Trfase"/>
</dbReference>
<keyword evidence="3" id="KW-0663">Pyridoxal phosphate</keyword>
<evidence type="ECO:0000256" key="1">
    <source>
        <dbReference type="ARBA" id="ARBA00001933"/>
    </source>
</evidence>
<gene>
    <name evidence="7" type="ORF">ZIOFF_037360</name>
</gene>
<evidence type="ECO:0000259" key="5">
    <source>
        <dbReference type="Pfam" id="PF04863"/>
    </source>
</evidence>
<dbReference type="InterPro" id="IPR037029">
    <property type="entry name" value="Alliinase_N_sf"/>
</dbReference>
<keyword evidence="4" id="KW-1133">Transmembrane helix</keyword>
<dbReference type="InterPro" id="IPR015422">
    <property type="entry name" value="PyrdxlP-dep_Trfase_small"/>
</dbReference>
<dbReference type="InterPro" id="IPR015421">
    <property type="entry name" value="PyrdxlP-dep_Trfase_major"/>
</dbReference>
<dbReference type="SUPFAM" id="SSF53383">
    <property type="entry name" value="PLP-dependent transferases"/>
    <property type="match status" value="1"/>
</dbReference>
<comment type="cofactor">
    <cofactor evidence="1">
        <name>pyridoxal 5'-phosphate</name>
        <dbReference type="ChEBI" id="CHEBI:597326"/>
    </cofactor>
</comment>
<feature type="domain" description="Alliinase C-terminal" evidence="6">
    <location>
        <begin position="253"/>
        <end position="507"/>
    </location>
</feature>
<dbReference type="GO" id="GO:0008483">
    <property type="term" value="F:transaminase activity"/>
    <property type="evidence" value="ECO:0007669"/>
    <property type="project" value="TreeGrafter"/>
</dbReference>
<reference evidence="7 8" key="1">
    <citation type="submission" date="2020-08" db="EMBL/GenBank/DDBJ databases">
        <title>Plant Genome Project.</title>
        <authorList>
            <person name="Zhang R.-G."/>
        </authorList>
    </citation>
    <scope>NUCLEOTIDE SEQUENCE [LARGE SCALE GENOMIC DNA]</scope>
    <source>
        <tissue evidence="7">Rhizome</tissue>
    </source>
</reference>
<dbReference type="PANTHER" id="PTHR43795">
    <property type="entry name" value="BIFUNCTIONAL ASPARTATE AMINOTRANSFERASE AND GLUTAMATE/ASPARTATE-PREPHENATE AMINOTRANSFERASE-RELATED"/>
    <property type="match status" value="1"/>
</dbReference>
<dbReference type="AlphaFoldDB" id="A0A8J5GKA4"/>
<dbReference type="GO" id="GO:0016846">
    <property type="term" value="F:carbon-sulfur lyase activity"/>
    <property type="evidence" value="ECO:0007669"/>
    <property type="project" value="InterPro"/>
</dbReference>
<dbReference type="EMBL" id="JACMSC010000010">
    <property type="protein sequence ID" value="KAG6505012.1"/>
    <property type="molecule type" value="Genomic_DNA"/>
</dbReference>
<organism evidence="7 8">
    <name type="scientific">Zingiber officinale</name>
    <name type="common">Ginger</name>
    <name type="synonym">Amomum zingiber</name>
    <dbReference type="NCBI Taxonomy" id="94328"/>
    <lineage>
        <taxon>Eukaryota</taxon>
        <taxon>Viridiplantae</taxon>
        <taxon>Streptophyta</taxon>
        <taxon>Embryophyta</taxon>
        <taxon>Tracheophyta</taxon>
        <taxon>Spermatophyta</taxon>
        <taxon>Magnoliopsida</taxon>
        <taxon>Liliopsida</taxon>
        <taxon>Zingiberales</taxon>
        <taxon>Zingiberaceae</taxon>
        <taxon>Zingiber</taxon>
    </lineage>
</organism>
<evidence type="ECO:0000256" key="2">
    <source>
        <dbReference type="ARBA" id="ARBA00006312"/>
    </source>
</evidence>
<comment type="similarity">
    <text evidence="2">Belongs to the alliinase family.</text>
</comment>
<evidence type="ECO:0000256" key="4">
    <source>
        <dbReference type="SAM" id="Phobius"/>
    </source>
</evidence>
<evidence type="ECO:0000259" key="6">
    <source>
        <dbReference type="Pfam" id="PF04864"/>
    </source>
</evidence>
<comment type="caution">
    <text evidence="7">The sequence shown here is derived from an EMBL/GenBank/DDBJ whole genome shotgun (WGS) entry which is preliminary data.</text>
</comment>
<evidence type="ECO:0000313" key="7">
    <source>
        <dbReference type="EMBL" id="KAG6505012.1"/>
    </source>
</evidence>
<dbReference type="GO" id="GO:0006520">
    <property type="term" value="P:amino acid metabolic process"/>
    <property type="evidence" value="ECO:0007669"/>
    <property type="project" value="TreeGrafter"/>
</dbReference>
<feature type="transmembrane region" description="Helical" evidence="4">
    <location>
        <begin position="20"/>
        <end position="37"/>
    </location>
</feature>
<evidence type="ECO:0000313" key="8">
    <source>
        <dbReference type="Proteomes" id="UP000734854"/>
    </source>
</evidence>
<feature type="domain" description="Alliinase EGF-like" evidence="5">
    <location>
        <begin position="58"/>
        <end position="113"/>
    </location>
</feature>
<name>A0A8J5GKA4_ZINOF</name>
<keyword evidence="8" id="KW-1185">Reference proteome</keyword>
<dbReference type="InterPro" id="IPR006947">
    <property type="entry name" value="EGF_alliinase"/>
</dbReference>
<keyword evidence="4" id="KW-0812">Transmembrane</keyword>